<dbReference type="InterPro" id="IPR009057">
    <property type="entry name" value="Homeodomain-like_sf"/>
</dbReference>
<feature type="domain" description="HTH tetR-type" evidence="3">
    <location>
        <begin position="9"/>
        <end position="69"/>
    </location>
</feature>
<evidence type="ECO:0000256" key="1">
    <source>
        <dbReference type="ARBA" id="ARBA00023125"/>
    </source>
</evidence>
<accession>A0A3Q8C9H6</accession>
<evidence type="ECO:0000313" key="4">
    <source>
        <dbReference type="EMBL" id="AUJ29714.1"/>
    </source>
</evidence>
<dbReference type="Pfam" id="PF00440">
    <property type="entry name" value="TetR_N"/>
    <property type="match status" value="1"/>
</dbReference>
<name>A0A3Q8C9H6_9LACO</name>
<feature type="DNA-binding region" description="H-T-H motif" evidence="2">
    <location>
        <begin position="32"/>
        <end position="51"/>
    </location>
</feature>
<evidence type="ECO:0000256" key="2">
    <source>
        <dbReference type="PROSITE-ProRule" id="PRU00335"/>
    </source>
</evidence>
<dbReference type="PANTHER" id="PTHR43479">
    <property type="entry name" value="ACREF/ENVCD OPERON REPRESSOR-RELATED"/>
    <property type="match status" value="1"/>
</dbReference>
<gene>
    <name evidence="4" type="ORF">BSQ49_05595</name>
</gene>
<dbReference type="AlphaFoldDB" id="A0A3Q8C9H6"/>
<dbReference type="InterPro" id="IPR050624">
    <property type="entry name" value="HTH-type_Tx_Regulator"/>
</dbReference>
<dbReference type="RefSeq" id="WP_141053396.1">
    <property type="nucleotide sequence ID" value="NZ_CP018176.1"/>
</dbReference>
<protein>
    <recommendedName>
        <fullName evidence="3">HTH tetR-type domain-containing protein</fullName>
    </recommendedName>
</protein>
<reference evidence="4 5" key="1">
    <citation type="submission" date="2016-11" db="EMBL/GenBank/DDBJ databases">
        <title>Interaction between Lactobacillus species and yeast in water kefir.</title>
        <authorList>
            <person name="Behr J."/>
            <person name="Xu D."/>
            <person name="Vogel R.F."/>
        </authorList>
    </citation>
    <scope>NUCLEOTIDE SEQUENCE [LARGE SCALE GENOMIC DNA]</scope>
    <source>
        <strain evidence="4 5">TMW 1.1822</strain>
    </source>
</reference>
<dbReference type="EMBL" id="CP018176">
    <property type="protein sequence ID" value="AUJ29714.1"/>
    <property type="molecule type" value="Genomic_DNA"/>
</dbReference>
<dbReference type="PROSITE" id="PS50977">
    <property type="entry name" value="HTH_TETR_2"/>
    <property type="match status" value="1"/>
</dbReference>
<dbReference type="Proteomes" id="UP000314960">
    <property type="component" value="Chromosome"/>
</dbReference>
<dbReference type="GO" id="GO:0003677">
    <property type="term" value="F:DNA binding"/>
    <property type="evidence" value="ECO:0007669"/>
    <property type="project" value="UniProtKB-UniRule"/>
</dbReference>
<dbReference type="Gene3D" id="1.10.357.10">
    <property type="entry name" value="Tetracycline Repressor, domain 2"/>
    <property type="match status" value="1"/>
</dbReference>
<keyword evidence="1 2" id="KW-0238">DNA-binding</keyword>
<dbReference type="InterPro" id="IPR001647">
    <property type="entry name" value="HTH_TetR"/>
</dbReference>
<dbReference type="PANTHER" id="PTHR43479:SF11">
    <property type="entry name" value="ACREF_ENVCD OPERON REPRESSOR-RELATED"/>
    <property type="match status" value="1"/>
</dbReference>
<evidence type="ECO:0000259" key="3">
    <source>
        <dbReference type="PROSITE" id="PS50977"/>
    </source>
</evidence>
<dbReference type="Pfam" id="PF14278">
    <property type="entry name" value="TetR_C_8"/>
    <property type="match status" value="1"/>
</dbReference>
<dbReference type="SUPFAM" id="SSF46689">
    <property type="entry name" value="Homeodomain-like"/>
    <property type="match status" value="1"/>
</dbReference>
<sequence>MQSRKERTEETKKLIVNAFIELLNIKDAAHINVIDIAKKAHVDRGTFYRYFENKQALIEDCEEDFLDKLYFVHKDLLSEAKKRNDYSDMSSFIEQILTTIEENIHMVNALLNKTGNISFQEKLREFLIEQNIMTFKQLTNHKKLTKQTDILANYTSSAVLGVIKFWSGNYNTYEKSDIVTFINDVTLHGVINFIK</sequence>
<dbReference type="InterPro" id="IPR039532">
    <property type="entry name" value="TetR_C_Firmicutes"/>
</dbReference>
<dbReference type="KEGG" id="lhw:BSQ49_05595"/>
<organism evidence="4 5">
    <name type="scientific">Liquorilactobacillus hordei</name>
    <dbReference type="NCBI Taxonomy" id="468911"/>
    <lineage>
        <taxon>Bacteria</taxon>
        <taxon>Bacillati</taxon>
        <taxon>Bacillota</taxon>
        <taxon>Bacilli</taxon>
        <taxon>Lactobacillales</taxon>
        <taxon>Lactobacillaceae</taxon>
        <taxon>Liquorilactobacillus</taxon>
    </lineage>
</organism>
<evidence type="ECO:0000313" key="5">
    <source>
        <dbReference type="Proteomes" id="UP000314960"/>
    </source>
</evidence>
<proteinExistence type="predicted"/>